<comment type="caution">
    <text evidence="13">The sequence shown here is derived from an EMBL/GenBank/DDBJ whole genome shotgun (WGS) entry which is preliminary data.</text>
</comment>
<keyword evidence="10" id="KW-1133">Transmembrane helix</keyword>
<comment type="similarity">
    <text evidence="3">Belongs to the glycosyltransferase 31 family. Beta3-Gal-T subfamily.</text>
</comment>
<dbReference type="InterPro" id="IPR026050">
    <property type="entry name" value="C1GALT1/C1GALT1_chp1"/>
</dbReference>
<evidence type="ECO:0000256" key="10">
    <source>
        <dbReference type="ARBA" id="ARBA00022989"/>
    </source>
</evidence>
<dbReference type="InterPro" id="IPR003378">
    <property type="entry name" value="Fringe-like_glycosylTrfase"/>
</dbReference>
<evidence type="ECO:0000256" key="7">
    <source>
        <dbReference type="ARBA" id="ARBA00022692"/>
    </source>
</evidence>
<evidence type="ECO:0000256" key="6">
    <source>
        <dbReference type="ARBA" id="ARBA00022679"/>
    </source>
</evidence>
<evidence type="ECO:0000259" key="12">
    <source>
        <dbReference type="Pfam" id="PF02434"/>
    </source>
</evidence>
<dbReference type="Pfam" id="PF02434">
    <property type="entry name" value="Fringe"/>
    <property type="match status" value="1"/>
</dbReference>
<keyword evidence="5" id="KW-0328">Glycosyltransferase</keyword>
<dbReference type="EMBL" id="JAQQWM010000002">
    <property type="protein sequence ID" value="KAK8076848.1"/>
    <property type="molecule type" value="Genomic_DNA"/>
</dbReference>
<comment type="pathway">
    <text evidence="2">Protein modification; protein glycosylation.</text>
</comment>
<evidence type="ECO:0000256" key="9">
    <source>
        <dbReference type="ARBA" id="ARBA00022968"/>
    </source>
</evidence>
<dbReference type="PANTHER" id="PTHR23033">
    <property type="entry name" value="BETA1,3-GALACTOSYLTRANSFERASE"/>
    <property type="match status" value="1"/>
</dbReference>
<evidence type="ECO:0000313" key="14">
    <source>
        <dbReference type="Proteomes" id="UP001446871"/>
    </source>
</evidence>
<evidence type="ECO:0000256" key="11">
    <source>
        <dbReference type="ARBA" id="ARBA00023136"/>
    </source>
</evidence>
<comment type="subcellular location">
    <subcellularLocation>
        <location evidence="1">Membrane</location>
        <topology evidence="1">Single-pass type II membrane protein</topology>
    </subcellularLocation>
</comment>
<evidence type="ECO:0000256" key="5">
    <source>
        <dbReference type="ARBA" id="ARBA00022676"/>
    </source>
</evidence>
<dbReference type="Gene3D" id="3.90.550.50">
    <property type="match status" value="1"/>
</dbReference>
<proteinExistence type="inferred from homology"/>
<keyword evidence="14" id="KW-1185">Reference proteome</keyword>
<dbReference type="Proteomes" id="UP001446871">
    <property type="component" value="Unassembled WGS sequence"/>
</dbReference>
<keyword evidence="11" id="KW-0472">Membrane</keyword>
<organism evidence="13 14">
    <name type="scientific">Apiospora saccharicola</name>
    <dbReference type="NCBI Taxonomy" id="335842"/>
    <lineage>
        <taxon>Eukaryota</taxon>
        <taxon>Fungi</taxon>
        <taxon>Dikarya</taxon>
        <taxon>Ascomycota</taxon>
        <taxon>Pezizomycotina</taxon>
        <taxon>Sordariomycetes</taxon>
        <taxon>Xylariomycetidae</taxon>
        <taxon>Amphisphaeriales</taxon>
        <taxon>Apiosporaceae</taxon>
        <taxon>Apiospora</taxon>
    </lineage>
</organism>
<evidence type="ECO:0000256" key="4">
    <source>
        <dbReference type="ARBA" id="ARBA00012557"/>
    </source>
</evidence>
<accession>A0ABR1W3X2</accession>
<reference evidence="13 14" key="1">
    <citation type="submission" date="2023-01" db="EMBL/GenBank/DDBJ databases">
        <title>Analysis of 21 Apiospora genomes using comparative genomics revels a genus with tremendous synthesis potential of carbohydrate active enzymes and secondary metabolites.</title>
        <authorList>
            <person name="Sorensen T."/>
        </authorList>
    </citation>
    <scope>NUCLEOTIDE SEQUENCE [LARGE SCALE GENOMIC DNA]</scope>
    <source>
        <strain evidence="13 14">CBS 83171</strain>
    </source>
</reference>
<evidence type="ECO:0000256" key="3">
    <source>
        <dbReference type="ARBA" id="ARBA00006462"/>
    </source>
</evidence>
<keyword evidence="6" id="KW-0808">Transferase</keyword>
<evidence type="ECO:0000256" key="2">
    <source>
        <dbReference type="ARBA" id="ARBA00004922"/>
    </source>
</evidence>
<name>A0ABR1W3X2_9PEZI</name>
<evidence type="ECO:0000256" key="1">
    <source>
        <dbReference type="ARBA" id="ARBA00004606"/>
    </source>
</evidence>
<gene>
    <name evidence="13" type="ORF">PG996_003018</name>
</gene>
<feature type="domain" description="Fringe-like glycosyltransferase" evidence="12">
    <location>
        <begin position="167"/>
        <end position="267"/>
    </location>
</feature>
<evidence type="ECO:0000256" key="8">
    <source>
        <dbReference type="ARBA" id="ARBA00022741"/>
    </source>
</evidence>
<evidence type="ECO:0000313" key="13">
    <source>
        <dbReference type="EMBL" id="KAK8076848.1"/>
    </source>
</evidence>
<protein>
    <recommendedName>
        <fullName evidence="4">N-acetylgalactosaminide beta-1,3-galactosyltransferase</fullName>
        <ecNumber evidence="4">2.4.1.122</ecNumber>
    </recommendedName>
</protein>
<keyword evidence="7" id="KW-0812">Transmembrane</keyword>
<dbReference type="EC" id="2.4.1.122" evidence="4"/>
<keyword evidence="9" id="KW-0735">Signal-anchor</keyword>
<sequence length="455" mass="51527">MGLSSRPRRVLLAATIFTFCFYLSLDRWSQFLWRAAEPSPAPVVCPQSPLLDDILVVLRTGATEAREKLPVHFQTVLTCVPDLVIYSDFEEDVAGHHLHDVLDEVDEEIRKSNPDFGLYNKLRAHGRDGLDYQTLFGSGGGGATDNPGWKLDKWKFLPMVDRALRHRPQAKWFVFVEGDTYLVWQNMLAWLARFDPEKPHYLGKHMYIGDVLFGHGGSGFVLSNPTMQMVSQRWRERKAEIEAYTAESWAGDMVLGKVIKDVGIDMVWSFPNLQGDSPTTMDWNVSKLGREPWCYAPTTFHHLNRLEYEALWRFERRWLVGHPTASAGPRFGDVFKGVILPRLRQRRDSWDNMAEGIEHSAEAFGRLPEEERGNLTYAERQAPGSFEGCRTLCECKRDCIQFSFSSPGRCVTSAELRLGHAADSPCMEYSNAAARCLKPVEPGSGSLGSSSEQFI</sequence>
<keyword evidence="8" id="KW-0547">Nucleotide-binding</keyword>
<dbReference type="PANTHER" id="PTHR23033:SF47">
    <property type="entry name" value="APPLE DOMAIN-CONTAINING PROTEIN-RELATED"/>
    <property type="match status" value="1"/>
</dbReference>